<keyword evidence="1 2" id="KW-0238">DNA-binding</keyword>
<dbReference type="InterPro" id="IPR000424">
    <property type="entry name" value="Primosome_PriB/ssb"/>
</dbReference>
<dbReference type="Gene3D" id="2.40.50.140">
    <property type="entry name" value="Nucleic acid-binding proteins"/>
    <property type="match status" value="1"/>
</dbReference>
<gene>
    <name evidence="5" type="primary">ssb</name>
    <name evidence="5" type="ordered locus">Tph_c00710</name>
</gene>
<reference evidence="5 6" key="1">
    <citation type="journal article" date="2012" name="BMC Genomics">
        <title>Genome-guided analysis of physiological and morphological traits of the fermentative acetate oxidizer Thermacetogenium phaeum.</title>
        <authorList>
            <person name="Oehler D."/>
            <person name="Poehlein A."/>
            <person name="Leimbach A."/>
            <person name="Muller N."/>
            <person name="Daniel R."/>
            <person name="Gottschalk G."/>
            <person name="Schink B."/>
        </authorList>
    </citation>
    <scope>NUCLEOTIDE SEQUENCE [LARGE SCALE GENOMIC DNA]</scope>
    <source>
        <strain evidence="6">ATCC BAA-254 / DSM 26808 / PB</strain>
    </source>
</reference>
<dbReference type="GO" id="GO:0006260">
    <property type="term" value="P:DNA replication"/>
    <property type="evidence" value="ECO:0007669"/>
    <property type="project" value="InterPro"/>
</dbReference>
<dbReference type="NCBIfam" id="TIGR00621">
    <property type="entry name" value="ssb"/>
    <property type="match status" value="1"/>
</dbReference>
<dbReference type="KEGG" id="tpz:Tph_c00710"/>
<dbReference type="SUPFAM" id="SSF50249">
    <property type="entry name" value="Nucleic acid-binding proteins"/>
    <property type="match status" value="1"/>
</dbReference>
<evidence type="ECO:0000313" key="5">
    <source>
        <dbReference type="EMBL" id="AFV10320.1"/>
    </source>
</evidence>
<dbReference type="AlphaFoldDB" id="K4LED7"/>
<dbReference type="EMBL" id="CP003732">
    <property type="protein sequence ID" value="AFV10320.1"/>
    <property type="molecule type" value="Genomic_DNA"/>
</dbReference>
<dbReference type="RefSeq" id="WP_015049240.1">
    <property type="nucleotide sequence ID" value="NC_018870.1"/>
</dbReference>
<dbReference type="CDD" id="cd04496">
    <property type="entry name" value="SSB_OBF"/>
    <property type="match status" value="1"/>
</dbReference>
<dbReference type="GO" id="GO:0003697">
    <property type="term" value="F:single-stranded DNA binding"/>
    <property type="evidence" value="ECO:0007669"/>
    <property type="project" value="UniProtKB-UniRule"/>
</dbReference>
<dbReference type="Pfam" id="PF00436">
    <property type="entry name" value="SSB"/>
    <property type="match status" value="1"/>
</dbReference>
<evidence type="ECO:0000256" key="2">
    <source>
        <dbReference type="HAMAP-Rule" id="MF_00984"/>
    </source>
</evidence>
<feature type="compositionally biased region" description="Low complexity" evidence="4">
    <location>
        <begin position="110"/>
        <end position="124"/>
    </location>
</feature>
<dbReference type="PROSITE" id="PS50935">
    <property type="entry name" value="SSB"/>
    <property type="match status" value="1"/>
</dbReference>
<dbReference type="STRING" id="1089553.Tph_c00710"/>
<evidence type="ECO:0000256" key="1">
    <source>
        <dbReference type="ARBA" id="ARBA00023125"/>
    </source>
</evidence>
<dbReference type="PANTHER" id="PTHR10302">
    <property type="entry name" value="SINGLE-STRANDED DNA-BINDING PROTEIN"/>
    <property type="match status" value="1"/>
</dbReference>
<organism evidence="5 6">
    <name type="scientific">Thermacetogenium phaeum (strain ATCC BAA-254 / DSM 26808 / PB)</name>
    <dbReference type="NCBI Taxonomy" id="1089553"/>
    <lineage>
        <taxon>Bacteria</taxon>
        <taxon>Bacillati</taxon>
        <taxon>Bacillota</taxon>
        <taxon>Clostridia</taxon>
        <taxon>Thermoanaerobacterales</taxon>
        <taxon>Thermoanaerobacteraceae</taxon>
        <taxon>Thermacetogenium</taxon>
    </lineage>
</organism>
<evidence type="ECO:0000313" key="6">
    <source>
        <dbReference type="Proteomes" id="UP000000467"/>
    </source>
</evidence>
<dbReference type="InterPro" id="IPR011344">
    <property type="entry name" value="ssDNA-bd"/>
</dbReference>
<keyword evidence="6" id="KW-1185">Reference proteome</keyword>
<dbReference type="InterPro" id="IPR012340">
    <property type="entry name" value="NA-bd_OB-fold"/>
</dbReference>
<dbReference type="eggNOG" id="COG0629">
    <property type="taxonomic scope" value="Bacteria"/>
</dbReference>
<proteinExistence type="inferred from homology"/>
<dbReference type="OrthoDB" id="9809878at2"/>
<feature type="region of interest" description="Disordered" evidence="4">
    <location>
        <begin position="107"/>
        <end position="149"/>
    </location>
</feature>
<dbReference type="HAMAP" id="MF_00984">
    <property type="entry name" value="SSB"/>
    <property type="match status" value="1"/>
</dbReference>
<comment type="caution">
    <text evidence="2">Lacks conserved residue(s) required for the propagation of feature annotation.</text>
</comment>
<evidence type="ECO:0000256" key="4">
    <source>
        <dbReference type="SAM" id="MobiDB-lite"/>
    </source>
</evidence>
<evidence type="ECO:0000256" key="3">
    <source>
        <dbReference type="RuleBase" id="RU000524"/>
    </source>
</evidence>
<name>K4LED7_THEPS</name>
<dbReference type="HOGENOM" id="CLU_078758_6_2_9"/>
<sequence>MFLNRVILIGRSTREPELRFTGSGTAVANFTLAVDRPFLNARGERETDFIRVVVWRKLAETCANYMGKGRLVAVEGRLQVRSYQTPEGQTRTATEVVADTVRFLDRAREGATAAGPTGPEAAPESGEEPGFLDDPVFNDEGFGMEEPPF</sequence>
<dbReference type="GO" id="GO:0009295">
    <property type="term" value="C:nucleoid"/>
    <property type="evidence" value="ECO:0007669"/>
    <property type="project" value="TreeGrafter"/>
</dbReference>
<comment type="subunit">
    <text evidence="2">Homotetramer.</text>
</comment>
<dbReference type="Proteomes" id="UP000000467">
    <property type="component" value="Chromosome"/>
</dbReference>
<dbReference type="PANTHER" id="PTHR10302:SF27">
    <property type="entry name" value="SINGLE-STRANDED DNA-BINDING PROTEIN"/>
    <property type="match status" value="1"/>
</dbReference>
<protein>
    <recommendedName>
        <fullName evidence="2 3">Single-stranded DNA-binding protein</fullName>
        <shortName evidence="2">SSB</shortName>
    </recommendedName>
</protein>
<accession>K4LED7</accession>